<evidence type="ECO:0000313" key="1">
    <source>
        <dbReference type="Proteomes" id="UP000887580"/>
    </source>
</evidence>
<evidence type="ECO:0000313" key="2">
    <source>
        <dbReference type="WBParaSite" id="PS1159_v2.g24685.t1"/>
    </source>
</evidence>
<organism evidence="1 2">
    <name type="scientific">Panagrolaimus sp. PS1159</name>
    <dbReference type="NCBI Taxonomy" id="55785"/>
    <lineage>
        <taxon>Eukaryota</taxon>
        <taxon>Metazoa</taxon>
        <taxon>Ecdysozoa</taxon>
        <taxon>Nematoda</taxon>
        <taxon>Chromadorea</taxon>
        <taxon>Rhabditida</taxon>
        <taxon>Tylenchina</taxon>
        <taxon>Panagrolaimomorpha</taxon>
        <taxon>Panagrolaimoidea</taxon>
        <taxon>Panagrolaimidae</taxon>
        <taxon>Panagrolaimus</taxon>
    </lineage>
</organism>
<dbReference type="Proteomes" id="UP000887580">
    <property type="component" value="Unplaced"/>
</dbReference>
<name>A0AC35G808_9BILA</name>
<reference evidence="2" key="1">
    <citation type="submission" date="2022-11" db="UniProtKB">
        <authorList>
            <consortium name="WormBaseParasite"/>
        </authorList>
    </citation>
    <scope>IDENTIFICATION</scope>
</reference>
<proteinExistence type="predicted"/>
<dbReference type="WBParaSite" id="PS1159_v2.g24685.t1">
    <property type="protein sequence ID" value="PS1159_v2.g24685.t1"/>
    <property type="gene ID" value="PS1159_v2.g24685"/>
</dbReference>
<sequence length="235" mass="26198">MAEKKPLLLNVPNGTVAALPQFHPIHLPPPTPTLLRPESEHSEEELQEIRFRRRAQKWPCGSCTFFLGICHLLSGITLLAFDVATNDITQTPFGVSAALAFIICAIFSFIAARRIDTAAQLLLVIFSILSLFICIMLFIQSATKVNNLCDEIFPKNCYIKSTIIYIILLCISLIEATICFIALIVCFRSLKHAYAVPSPGLPYRTLSTGNFNSLQREPAQINPKHYNNLVTSLLH</sequence>
<accession>A0AC35G808</accession>
<protein>
    <submittedName>
        <fullName evidence="2">Uncharacterized protein</fullName>
    </submittedName>
</protein>